<organism evidence="2 3">
    <name type="scientific">Bacillus cereus (strain ZK / E33L)</name>
    <dbReference type="NCBI Taxonomy" id="288681"/>
    <lineage>
        <taxon>Bacteria</taxon>
        <taxon>Bacillati</taxon>
        <taxon>Bacillota</taxon>
        <taxon>Bacilli</taxon>
        <taxon>Bacillales</taxon>
        <taxon>Bacillaceae</taxon>
        <taxon>Bacillus</taxon>
        <taxon>Bacillus cereus group</taxon>
    </lineage>
</organism>
<keyword evidence="2" id="KW-0614">Plasmid</keyword>
<sequence>MIGELSMKKLKRNAIQCRKCGDVIESKFTHDFKYCSCGSVGVDGGLEYARMIGNLEDIIELYEFEGNEKQE</sequence>
<dbReference type="KEGG" id="bcz:pE33L5_0004"/>
<gene>
    <name evidence="2" type="ordered locus">pE33L5_0004</name>
</gene>
<evidence type="ECO:0000259" key="1">
    <source>
        <dbReference type="Pfam" id="PF24749"/>
    </source>
</evidence>
<accession>Q4V102</accession>
<evidence type="ECO:0000313" key="2">
    <source>
        <dbReference type="EMBL" id="AAY60605.1"/>
    </source>
</evidence>
<dbReference type="InterPro" id="IPR056112">
    <property type="entry name" value="DUF7695"/>
</dbReference>
<dbReference type="AlphaFoldDB" id="Q4V102"/>
<protein>
    <recommendedName>
        <fullName evidence="1">DUF7695 domain-containing protein</fullName>
    </recommendedName>
</protein>
<feature type="domain" description="DUF7695" evidence="1">
    <location>
        <begin position="9"/>
        <end position="64"/>
    </location>
</feature>
<proteinExistence type="predicted"/>
<dbReference type="Proteomes" id="UP000002612">
    <property type="component" value="Plasmid pE33L5"/>
</dbReference>
<geneLocation type="plasmid" evidence="2 3">
    <name>pE33L5</name>
</geneLocation>
<reference evidence="3" key="1">
    <citation type="journal article" date="2006" name="J. Bacteriol.">
        <title>Pathogenomic sequence analysis of Bacillus cereus and Bacillus thuringiensis isolates closely related to Bacillus anthracis.</title>
        <authorList>
            <person name="Han C.S."/>
            <person name="Xie G."/>
            <person name="Challacombe J.F."/>
            <person name="Altherr M.R."/>
            <person name="Bhotika S.S."/>
            <person name="Brown N."/>
            <person name="Bruce D."/>
            <person name="Campbell C.S."/>
            <person name="Campbell M.L."/>
            <person name="Chen J."/>
            <person name="Chertkov O."/>
            <person name="Cleland C."/>
            <person name="Dimitrijevic M."/>
            <person name="Doggett N.A."/>
            <person name="Fawcett J.J."/>
            <person name="Glavina T."/>
            <person name="Goodwin L.A."/>
            <person name="Green L.D."/>
            <person name="Hill K.K."/>
            <person name="Hitchcock P."/>
            <person name="Jackson P.J."/>
            <person name="Keim P."/>
            <person name="Kewalramani A.R."/>
            <person name="Longmire J."/>
            <person name="Lucas S."/>
            <person name="Malfatti S."/>
            <person name="McMurry K."/>
            <person name="Meincke L.J."/>
            <person name="Misra M."/>
            <person name="Moseman B.L."/>
            <person name="Mundt M."/>
            <person name="Munk A.C."/>
            <person name="Okinaka R.T."/>
            <person name="Parson-Quintana B."/>
            <person name="Reilly L.P."/>
            <person name="Richardson P."/>
            <person name="Robinson D.L."/>
            <person name="Rubin E."/>
            <person name="Saunders E."/>
            <person name="Tapia R."/>
            <person name="Tesmer J.G."/>
            <person name="Thayer N."/>
            <person name="Thompson L.S."/>
            <person name="Tice H."/>
            <person name="Ticknor L.O."/>
            <person name="Wills P.L."/>
            <person name="Brettin T.S."/>
            <person name="Gilna P."/>
        </authorList>
    </citation>
    <scope>NUCLEOTIDE SEQUENCE [LARGE SCALE GENOMIC DNA]</scope>
    <source>
        <strain evidence="3">ZK / E33L</strain>
        <plasmid evidence="3">pE33L5</plasmid>
    </source>
</reference>
<dbReference type="Pfam" id="PF24749">
    <property type="entry name" value="DUF7695"/>
    <property type="match status" value="1"/>
</dbReference>
<dbReference type="EMBL" id="CP000041">
    <property type="protein sequence ID" value="AAY60605.1"/>
    <property type="molecule type" value="Genomic_DNA"/>
</dbReference>
<evidence type="ECO:0000313" key="3">
    <source>
        <dbReference type="Proteomes" id="UP000002612"/>
    </source>
</evidence>
<name>Q4V102_BACCZ</name>